<proteinExistence type="predicted"/>
<keyword evidence="1" id="KW-0812">Transmembrane</keyword>
<evidence type="ECO:0000313" key="2">
    <source>
        <dbReference type="EMBL" id="MCC2614661.1"/>
    </source>
</evidence>
<keyword evidence="1" id="KW-1133">Transmembrane helix</keyword>
<evidence type="ECO:0000256" key="1">
    <source>
        <dbReference type="SAM" id="Phobius"/>
    </source>
</evidence>
<dbReference type="EMBL" id="JAJEWP010000001">
    <property type="protein sequence ID" value="MCC2614661.1"/>
    <property type="molecule type" value="Genomic_DNA"/>
</dbReference>
<feature type="transmembrane region" description="Helical" evidence="1">
    <location>
        <begin position="148"/>
        <end position="170"/>
    </location>
</feature>
<gene>
    <name evidence="2" type="ORF">LJ739_00215</name>
</gene>
<organism evidence="2 3">
    <name type="scientific">Fluctibacter halophilus</name>
    <dbReference type="NCBI Taxonomy" id="226011"/>
    <lineage>
        <taxon>Bacteria</taxon>
        <taxon>Pseudomonadati</taxon>
        <taxon>Pseudomonadota</taxon>
        <taxon>Gammaproteobacteria</taxon>
        <taxon>Alteromonadales</taxon>
        <taxon>Alteromonadaceae</taxon>
        <taxon>Fluctibacter</taxon>
    </lineage>
</organism>
<feature type="transmembrane region" description="Helical" evidence="1">
    <location>
        <begin position="71"/>
        <end position="94"/>
    </location>
</feature>
<protein>
    <submittedName>
        <fullName evidence="2">DUF4199 domain-containing protein</fullName>
    </submittedName>
</protein>
<evidence type="ECO:0000313" key="3">
    <source>
        <dbReference type="Proteomes" id="UP001520878"/>
    </source>
</evidence>
<dbReference type="Proteomes" id="UP001520878">
    <property type="component" value="Unassembled WGS sequence"/>
</dbReference>
<keyword evidence="1" id="KW-0472">Membrane</keyword>
<feature type="transmembrane region" description="Helical" evidence="1">
    <location>
        <begin position="39"/>
        <end position="59"/>
    </location>
</feature>
<dbReference type="Pfam" id="PF13858">
    <property type="entry name" value="DUF4199"/>
    <property type="match status" value="1"/>
</dbReference>
<comment type="caution">
    <text evidence="2">The sequence shown here is derived from an EMBL/GenBank/DDBJ whole genome shotgun (WGS) entry which is preliminary data.</text>
</comment>
<accession>A0ABS8G3H8</accession>
<feature type="transmembrane region" description="Helical" evidence="1">
    <location>
        <begin position="7"/>
        <end position="27"/>
    </location>
</feature>
<dbReference type="RefSeq" id="WP_229156586.1">
    <property type="nucleotide sequence ID" value="NZ_JAJEWP010000001.1"/>
</dbReference>
<keyword evidence="3" id="KW-1185">Reference proteome</keyword>
<sequence>MLRLIATFGTLYGLALLLGFFVSHLIFGTSPDNFSQAEITGYGVMLVSGLAIVMGMLAWRSQQPQGMLGWASALSIGVGISFIGGLFFGAYNWAYLVWINPEFTDTYIAWQIDTIEQSAVLSMTEKQQRLEELDAYAGMMQSKPLQSLVMAATVWFIGTIITLIAALVLCQRKSH</sequence>
<reference evidence="2 3" key="1">
    <citation type="submission" date="2021-10" db="EMBL/GenBank/DDBJ databases">
        <title>Draft genome of Aestuariibacter halophilus JC2043.</title>
        <authorList>
            <person name="Emsley S.A."/>
            <person name="Pfannmuller K.M."/>
            <person name="Ushijima B."/>
            <person name="Saw J.H."/>
            <person name="Videau P."/>
        </authorList>
    </citation>
    <scope>NUCLEOTIDE SEQUENCE [LARGE SCALE GENOMIC DNA]</scope>
    <source>
        <strain evidence="2 3">JC2043</strain>
    </source>
</reference>
<name>A0ABS8G3H8_9ALTE</name>
<dbReference type="InterPro" id="IPR025250">
    <property type="entry name" value="DUF4199"/>
</dbReference>